<keyword evidence="3" id="KW-1185">Reference proteome</keyword>
<dbReference type="HOGENOM" id="CLU_123170_2_1_0"/>
<dbReference type="OrthoDB" id="9808176at2"/>
<proteinExistence type="predicted"/>
<evidence type="ECO:0000259" key="1">
    <source>
        <dbReference type="PROSITE" id="PS50910"/>
    </source>
</evidence>
<dbReference type="AlphaFoldDB" id="B8DZ11"/>
<dbReference type="SMART" id="SM00748">
    <property type="entry name" value="HEPN"/>
    <property type="match status" value="1"/>
</dbReference>
<dbReference type="InterPro" id="IPR007842">
    <property type="entry name" value="HEPN_dom"/>
</dbReference>
<organism evidence="2 3">
    <name type="scientific">Dictyoglomus turgidum (strain DSM 6724 / Z-1310)</name>
    <dbReference type="NCBI Taxonomy" id="515635"/>
    <lineage>
        <taxon>Bacteria</taxon>
        <taxon>Pseudomonadati</taxon>
        <taxon>Dictyoglomota</taxon>
        <taxon>Dictyoglomia</taxon>
        <taxon>Dictyoglomales</taxon>
        <taxon>Dictyoglomaceae</taxon>
        <taxon>Dictyoglomus</taxon>
    </lineage>
</organism>
<feature type="domain" description="HEPN" evidence="1">
    <location>
        <begin position="8"/>
        <end position="119"/>
    </location>
</feature>
<dbReference type="eggNOG" id="COG2250">
    <property type="taxonomic scope" value="Bacteria"/>
</dbReference>
<dbReference type="SUPFAM" id="SSF81593">
    <property type="entry name" value="Nucleotidyltransferase substrate binding subunit/domain"/>
    <property type="match status" value="1"/>
</dbReference>
<dbReference type="Pfam" id="PF05168">
    <property type="entry name" value="HEPN"/>
    <property type="match status" value="1"/>
</dbReference>
<reference evidence="3" key="1">
    <citation type="journal article" date="2016" name="Front. Microbiol.">
        <title>The complete genome sequence of hyperthermophile Dictyoglomus turgidum DSM 6724 reveals a specialized carbohydrate fermentor.</title>
        <authorList>
            <person name="Brumm P.J."/>
            <person name="Gowda K."/>
            <person name="Robb F.T."/>
            <person name="Mead D.A."/>
        </authorList>
    </citation>
    <scope>NUCLEOTIDE SEQUENCE [LARGE SCALE GENOMIC DNA]</scope>
    <source>
        <strain evidence="3">DSM 6724 / Z-1310</strain>
    </source>
</reference>
<dbReference type="EnsemblBacteria" id="ACK41637">
    <property type="protein sequence ID" value="ACK41637"/>
    <property type="gene ID" value="Dtur_0316"/>
</dbReference>
<dbReference type="PROSITE" id="PS50910">
    <property type="entry name" value="HEPN"/>
    <property type="match status" value="1"/>
</dbReference>
<gene>
    <name evidence="2" type="ordered locus">Dtur_0316</name>
</gene>
<name>B8DZ11_DICTD</name>
<dbReference type="STRING" id="515635.Dtur_0316"/>
<protein>
    <submittedName>
        <fullName evidence="2">HEPN domain protein</fullName>
    </submittedName>
</protein>
<dbReference type="RefSeq" id="WP_012582722.1">
    <property type="nucleotide sequence ID" value="NC_011661.1"/>
</dbReference>
<dbReference type="Proteomes" id="UP000007719">
    <property type="component" value="Chromosome"/>
</dbReference>
<evidence type="ECO:0000313" key="2">
    <source>
        <dbReference type="EMBL" id="ACK41637.1"/>
    </source>
</evidence>
<dbReference type="InParanoid" id="B8DZ11"/>
<dbReference type="KEGG" id="dtu:Dtur_0316"/>
<sequence>MNRSDDWLKQAKRDYEKALLDYEHSFYEWACFASQQSAEKAVKALYYKLNRAVKGHSIVKMLDGLKELIDVSDEIYHRARILDRYYKESRYPNGFPEGSPYEFFDKKIAEEALNAAREIIGFCEDIISRL</sequence>
<accession>B8DZ11</accession>
<dbReference type="Gene3D" id="1.20.120.330">
    <property type="entry name" value="Nucleotidyltransferases domain 2"/>
    <property type="match status" value="1"/>
</dbReference>
<evidence type="ECO:0000313" key="3">
    <source>
        <dbReference type="Proteomes" id="UP000007719"/>
    </source>
</evidence>
<dbReference type="EMBL" id="CP001251">
    <property type="protein sequence ID" value="ACK41637.1"/>
    <property type="molecule type" value="Genomic_DNA"/>
</dbReference>